<evidence type="ECO:0000256" key="1">
    <source>
        <dbReference type="SAM" id="SignalP"/>
    </source>
</evidence>
<dbReference type="eggNOG" id="ENOG502S00D">
    <property type="taxonomic scope" value="Eukaryota"/>
</dbReference>
<gene>
    <name evidence="3" type="ORF">PFICI_00488</name>
</gene>
<dbReference type="InterPro" id="IPR013658">
    <property type="entry name" value="SGL"/>
</dbReference>
<dbReference type="HOGENOM" id="CLU_052989_0_0_1"/>
<dbReference type="SUPFAM" id="SSF63829">
    <property type="entry name" value="Calcium-dependent phosphotriesterase"/>
    <property type="match status" value="1"/>
</dbReference>
<proteinExistence type="predicted"/>
<reference evidence="4" key="1">
    <citation type="journal article" date="2015" name="BMC Genomics">
        <title>Genomic and transcriptomic analysis of the endophytic fungus Pestalotiopsis fici reveals its lifestyle and high potential for synthesis of natural products.</title>
        <authorList>
            <person name="Wang X."/>
            <person name="Zhang X."/>
            <person name="Liu L."/>
            <person name="Xiang M."/>
            <person name="Wang W."/>
            <person name="Sun X."/>
            <person name="Che Y."/>
            <person name="Guo L."/>
            <person name="Liu G."/>
            <person name="Guo L."/>
            <person name="Wang C."/>
            <person name="Yin W.B."/>
            <person name="Stadler M."/>
            <person name="Zhang X."/>
            <person name="Liu X."/>
        </authorList>
    </citation>
    <scope>NUCLEOTIDE SEQUENCE [LARGE SCALE GENOMIC DNA]</scope>
    <source>
        <strain evidence="4">W106-1 / CGMCC3.15140</strain>
    </source>
</reference>
<dbReference type="Pfam" id="PF08450">
    <property type="entry name" value="SGL"/>
    <property type="match status" value="1"/>
</dbReference>
<feature type="domain" description="SMP-30/Gluconolactonase/LRE-like region" evidence="2">
    <location>
        <begin position="253"/>
        <end position="369"/>
    </location>
</feature>
<name>W3XKZ2_PESFW</name>
<dbReference type="InterPro" id="IPR011042">
    <property type="entry name" value="6-blade_b-propeller_TolB-like"/>
</dbReference>
<dbReference type="InParanoid" id="W3XKZ2"/>
<keyword evidence="1" id="KW-0732">Signal</keyword>
<dbReference type="KEGG" id="pfy:PFICI_00488"/>
<dbReference type="RefSeq" id="XP_007827260.1">
    <property type="nucleotide sequence ID" value="XM_007829069.1"/>
</dbReference>
<accession>W3XKZ2</accession>
<dbReference type="GeneID" id="19265501"/>
<dbReference type="OMA" id="HSHADIP"/>
<evidence type="ECO:0000313" key="4">
    <source>
        <dbReference type="Proteomes" id="UP000030651"/>
    </source>
</evidence>
<evidence type="ECO:0000313" key="3">
    <source>
        <dbReference type="EMBL" id="ETS86660.1"/>
    </source>
</evidence>
<protein>
    <recommendedName>
        <fullName evidence="2">SMP-30/Gluconolactonase/LRE-like region domain-containing protein</fullName>
    </recommendedName>
</protein>
<organism evidence="3 4">
    <name type="scientific">Pestalotiopsis fici (strain W106-1 / CGMCC3.15140)</name>
    <dbReference type="NCBI Taxonomy" id="1229662"/>
    <lineage>
        <taxon>Eukaryota</taxon>
        <taxon>Fungi</taxon>
        <taxon>Dikarya</taxon>
        <taxon>Ascomycota</taxon>
        <taxon>Pezizomycotina</taxon>
        <taxon>Sordariomycetes</taxon>
        <taxon>Xylariomycetidae</taxon>
        <taxon>Amphisphaeriales</taxon>
        <taxon>Sporocadaceae</taxon>
        <taxon>Pestalotiopsis</taxon>
    </lineage>
</organism>
<keyword evidence="4" id="KW-1185">Reference proteome</keyword>
<feature type="signal peptide" evidence="1">
    <location>
        <begin position="1"/>
        <end position="19"/>
    </location>
</feature>
<evidence type="ECO:0000259" key="2">
    <source>
        <dbReference type="Pfam" id="PF08450"/>
    </source>
</evidence>
<dbReference type="EMBL" id="KI912109">
    <property type="protein sequence ID" value="ETS86660.1"/>
    <property type="molecule type" value="Genomic_DNA"/>
</dbReference>
<sequence>MVNFGLFAVIASLIGSTLAKPVLRRGQYSPKYVDPRNVTLPLPAKTIAQLNRSDTFFENIVARSNGDLLVTLYEPVGSIYIIQEPYSDSRRFSELYNFNPGMDPNGGPGVEYTAILGIGEVELSHDRDEVFVVCGGRFHRGNDPVHDAINGTMGVWEVRFPASYSSRRGYPTSGGSHQQPSQLPKVEVKRIASIPDAGLLNGITHIPGTGAVAVTDNNNGRIYHLDMASGRSRILVDTPQTRPKPVASSGFAVNGIKASADGRYLYWSNSDLISVYRIRLGSDGLSARGAAVELVADLHGLAIAVDDFALDDAGNVWVTTDVDNMLVRVARNGSTQVVVGAPIELTVAGDTAVAFGRTKWDRSTIYVSTNGATVAPVNGTIIEPAKVVAVDARGLL</sequence>
<feature type="chain" id="PRO_5004836273" description="SMP-30/Gluconolactonase/LRE-like region domain-containing protein" evidence="1">
    <location>
        <begin position="20"/>
        <end position="396"/>
    </location>
</feature>
<dbReference type="Gene3D" id="2.120.10.30">
    <property type="entry name" value="TolB, C-terminal domain"/>
    <property type="match status" value="1"/>
</dbReference>
<dbReference type="PANTHER" id="PTHR42060:SF1">
    <property type="entry name" value="NHL REPEAT-CONTAINING PROTEIN"/>
    <property type="match status" value="1"/>
</dbReference>
<dbReference type="PANTHER" id="PTHR42060">
    <property type="entry name" value="NHL REPEAT-CONTAINING PROTEIN-RELATED"/>
    <property type="match status" value="1"/>
</dbReference>
<dbReference type="Proteomes" id="UP000030651">
    <property type="component" value="Unassembled WGS sequence"/>
</dbReference>
<dbReference type="OrthoDB" id="5233393at2759"/>
<dbReference type="AlphaFoldDB" id="W3XKZ2"/>
<dbReference type="InterPro" id="IPR052998">
    <property type="entry name" value="Hetero-Diels-Alderase-like"/>
</dbReference>